<dbReference type="SUPFAM" id="SSF51445">
    <property type="entry name" value="(Trans)glycosidases"/>
    <property type="match status" value="1"/>
</dbReference>
<dbReference type="InterPro" id="IPR036962">
    <property type="entry name" value="Glyco_hydro_3_N_sf"/>
</dbReference>
<dbReference type="AlphaFoldDB" id="A0A9P9G964"/>
<gene>
    <name evidence="7" type="ORF">B0J15DRAFT_571371</name>
</gene>
<feature type="domain" description="Glycoside hydrolase family 3 N-terminal" evidence="6">
    <location>
        <begin position="55"/>
        <end position="366"/>
    </location>
</feature>
<dbReference type="InterPro" id="IPR001764">
    <property type="entry name" value="Glyco_hydro_3_N"/>
</dbReference>
<comment type="caution">
    <text evidence="7">The sequence shown here is derived from an EMBL/GenBank/DDBJ whole genome shotgun (WGS) entry which is preliminary data.</text>
</comment>
<keyword evidence="5" id="KW-0732">Signal</keyword>
<keyword evidence="2 7" id="KW-0378">Hydrolase</keyword>
<dbReference type="InterPro" id="IPR050226">
    <property type="entry name" value="NagZ_Beta-hexosaminidase"/>
</dbReference>
<keyword evidence="3" id="KW-0325">Glycoprotein</keyword>
<protein>
    <submittedName>
        <fullName evidence="7">Glycosyl hydrolase</fullName>
    </submittedName>
</protein>
<reference evidence="7" key="1">
    <citation type="journal article" date="2021" name="Nat. Commun.">
        <title>Genetic determinants of endophytism in the Arabidopsis root mycobiome.</title>
        <authorList>
            <person name="Mesny F."/>
            <person name="Miyauchi S."/>
            <person name="Thiergart T."/>
            <person name="Pickel B."/>
            <person name="Atanasova L."/>
            <person name="Karlsson M."/>
            <person name="Huettel B."/>
            <person name="Barry K.W."/>
            <person name="Haridas S."/>
            <person name="Chen C."/>
            <person name="Bauer D."/>
            <person name="Andreopoulos W."/>
            <person name="Pangilinan J."/>
            <person name="LaButti K."/>
            <person name="Riley R."/>
            <person name="Lipzen A."/>
            <person name="Clum A."/>
            <person name="Drula E."/>
            <person name="Henrissat B."/>
            <person name="Kohler A."/>
            <person name="Grigoriev I.V."/>
            <person name="Martin F.M."/>
            <person name="Hacquard S."/>
        </authorList>
    </citation>
    <scope>NUCLEOTIDE SEQUENCE</scope>
    <source>
        <strain evidence="7">FSSC 5 MPI-SDFR-AT-0091</strain>
    </source>
</reference>
<evidence type="ECO:0000313" key="7">
    <source>
        <dbReference type="EMBL" id="KAH7234302.1"/>
    </source>
</evidence>
<dbReference type="Proteomes" id="UP000736672">
    <property type="component" value="Unassembled WGS sequence"/>
</dbReference>
<feature type="chain" id="PRO_5040478827" evidence="5">
    <location>
        <begin position="18"/>
        <end position="375"/>
    </location>
</feature>
<evidence type="ECO:0000256" key="1">
    <source>
        <dbReference type="ARBA" id="ARBA00005336"/>
    </source>
</evidence>
<sequence>MVYSIAVLRALLVGAAAFATSIAATRNGHRPPTDEDLSILAGQHVIYSYPGLTPPDELFQLVREGRVGGLILFRDNIDQNNTANTAAAMSRMQQANAESPAYNGLPLLVMTDQEGGYVKRITDGGPFQSAKEMGASADPATASAQGGQDGAKALIGAGVNMNLAPVLDVYREDGDLMDQWERSFGNTSALVSKCIAPFIKNMQEKGVLATAKHFPGLGAASADSNTDVEPVVVGTPIHEIRMVDEIPYYAAFEVGLGIVMMSWATYPAMDDLPAGLSSRWTQGELRGRMGFKGMIMTDALEAGAVEPYGNWSTVALLSQKAGVDMVLCSAKNVTQGILATEGIVAGLKNGELSWQVFEASIARIKKVKQSLLVLR</sequence>
<comment type="similarity">
    <text evidence="1">Belongs to the glycosyl hydrolase 3 family.</text>
</comment>
<dbReference type="GO" id="GO:0009254">
    <property type="term" value="P:peptidoglycan turnover"/>
    <property type="evidence" value="ECO:0007669"/>
    <property type="project" value="TreeGrafter"/>
</dbReference>
<proteinExistence type="inferred from homology"/>
<evidence type="ECO:0000256" key="3">
    <source>
        <dbReference type="ARBA" id="ARBA00023180"/>
    </source>
</evidence>
<dbReference type="PANTHER" id="PTHR30480:SF14">
    <property type="entry name" value="HYDROLASE, PUTATIVE (AFU_ORTHOLOGUE AFUA_4G13770)-RELATED"/>
    <property type="match status" value="1"/>
</dbReference>
<keyword evidence="4" id="KW-0326">Glycosidase</keyword>
<evidence type="ECO:0000256" key="4">
    <source>
        <dbReference type="ARBA" id="ARBA00023295"/>
    </source>
</evidence>
<keyword evidence="8" id="KW-1185">Reference proteome</keyword>
<dbReference type="GO" id="GO:0004553">
    <property type="term" value="F:hydrolase activity, hydrolyzing O-glycosyl compounds"/>
    <property type="evidence" value="ECO:0007669"/>
    <property type="project" value="InterPro"/>
</dbReference>
<feature type="signal peptide" evidence="5">
    <location>
        <begin position="1"/>
        <end position="17"/>
    </location>
</feature>
<dbReference type="GO" id="GO:0005975">
    <property type="term" value="P:carbohydrate metabolic process"/>
    <property type="evidence" value="ECO:0007669"/>
    <property type="project" value="InterPro"/>
</dbReference>
<dbReference type="Pfam" id="PF00933">
    <property type="entry name" value="Glyco_hydro_3"/>
    <property type="match status" value="1"/>
</dbReference>
<evidence type="ECO:0000259" key="6">
    <source>
        <dbReference type="Pfam" id="PF00933"/>
    </source>
</evidence>
<dbReference type="InterPro" id="IPR017853">
    <property type="entry name" value="GH"/>
</dbReference>
<organism evidence="7 8">
    <name type="scientific">Fusarium solani</name>
    <name type="common">Filamentous fungus</name>
    <dbReference type="NCBI Taxonomy" id="169388"/>
    <lineage>
        <taxon>Eukaryota</taxon>
        <taxon>Fungi</taxon>
        <taxon>Dikarya</taxon>
        <taxon>Ascomycota</taxon>
        <taxon>Pezizomycotina</taxon>
        <taxon>Sordariomycetes</taxon>
        <taxon>Hypocreomycetidae</taxon>
        <taxon>Hypocreales</taxon>
        <taxon>Nectriaceae</taxon>
        <taxon>Fusarium</taxon>
        <taxon>Fusarium solani species complex</taxon>
    </lineage>
</organism>
<name>A0A9P9G964_FUSSL</name>
<dbReference type="Gene3D" id="3.20.20.300">
    <property type="entry name" value="Glycoside hydrolase, family 3, N-terminal domain"/>
    <property type="match status" value="1"/>
</dbReference>
<evidence type="ECO:0000256" key="5">
    <source>
        <dbReference type="SAM" id="SignalP"/>
    </source>
</evidence>
<dbReference type="EMBL" id="JAGTJS010000026">
    <property type="protein sequence ID" value="KAH7234302.1"/>
    <property type="molecule type" value="Genomic_DNA"/>
</dbReference>
<evidence type="ECO:0000313" key="8">
    <source>
        <dbReference type="Proteomes" id="UP000736672"/>
    </source>
</evidence>
<accession>A0A9P9G964</accession>
<dbReference type="PANTHER" id="PTHR30480">
    <property type="entry name" value="BETA-HEXOSAMINIDASE-RELATED"/>
    <property type="match status" value="1"/>
</dbReference>
<dbReference type="OrthoDB" id="416222at2759"/>
<evidence type="ECO:0000256" key="2">
    <source>
        <dbReference type="ARBA" id="ARBA00022801"/>
    </source>
</evidence>